<evidence type="ECO:0000259" key="3">
    <source>
        <dbReference type="PROSITE" id="PS50097"/>
    </source>
</evidence>
<feature type="compositionally biased region" description="Polar residues" evidence="2">
    <location>
        <begin position="417"/>
        <end position="434"/>
    </location>
</feature>
<keyword evidence="1" id="KW-0479">Metal-binding</keyword>
<evidence type="ECO:0000256" key="1">
    <source>
        <dbReference type="PROSITE-ProRule" id="PRU00042"/>
    </source>
</evidence>
<organism evidence="5 6">
    <name type="scientific">Hyalella azteca</name>
    <name type="common">Amphipod</name>
    <dbReference type="NCBI Taxonomy" id="294128"/>
    <lineage>
        <taxon>Eukaryota</taxon>
        <taxon>Metazoa</taxon>
        <taxon>Ecdysozoa</taxon>
        <taxon>Arthropoda</taxon>
        <taxon>Crustacea</taxon>
        <taxon>Multicrustacea</taxon>
        <taxon>Malacostraca</taxon>
        <taxon>Eumalacostraca</taxon>
        <taxon>Peracarida</taxon>
        <taxon>Amphipoda</taxon>
        <taxon>Senticaudata</taxon>
        <taxon>Talitrida</taxon>
        <taxon>Talitroidea</taxon>
        <taxon>Hyalellidae</taxon>
        <taxon>Hyalella</taxon>
    </lineage>
</organism>
<keyword evidence="5" id="KW-1185">Reference proteome</keyword>
<dbReference type="SUPFAM" id="SSF57667">
    <property type="entry name" value="beta-beta-alpha zinc fingers"/>
    <property type="match status" value="1"/>
</dbReference>
<dbReference type="GeneID" id="108672863"/>
<dbReference type="PANTHER" id="PTHR46105">
    <property type="entry name" value="AGAP004733-PA"/>
    <property type="match status" value="1"/>
</dbReference>
<dbReference type="Pfam" id="PF12874">
    <property type="entry name" value="zf-met"/>
    <property type="match status" value="2"/>
</dbReference>
<dbReference type="InterPro" id="IPR000210">
    <property type="entry name" value="BTB/POZ_dom"/>
</dbReference>
<dbReference type="OrthoDB" id="6357276at2759"/>
<protein>
    <submittedName>
        <fullName evidence="6">Longitudinals lacking protein, isoforms N/O/W/X/Y isoform X1</fullName>
    </submittedName>
</protein>
<feature type="domain" description="C2H2-type" evidence="4">
    <location>
        <begin position="654"/>
        <end position="682"/>
    </location>
</feature>
<feature type="domain" description="BTB" evidence="3">
    <location>
        <begin position="73"/>
        <end position="140"/>
    </location>
</feature>
<gene>
    <name evidence="6" type="primary">LOC108672863</name>
</gene>
<proteinExistence type="predicted"/>
<dbReference type="AlphaFoldDB" id="A0A979FPL5"/>
<dbReference type="SMART" id="SM00355">
    <property type="entry name" value="ZnF_C2H2"/>
    <property type="match status" value="2"/>
</dbReference>
<dbReference type="InterPro" id="IPR011333">
    <property type="entry name" value="SKP1/BTB/POZ_sf"/>
</dbReference>
<feature type="domain" description="C2H2-type" evidence="4">
    <location>
        <begin position="625"/>
        <end position="652"/>
    </location>
</feature>
<name>A0A979FPL5_HYAAZ</name>
<dbReference type="PROSITE" id="PS00028">
    <property type="entry name" value="ZINC_FINGER_C2H2_1"/>
    <property type="match status" value="1"/>
</dbReference>
<feature type="compositionally biased region" description="Basic and acidic residues" evidence="2">
    <location>
        <begin position="387"/>
        <end position="416"/>
    </location>
</feature>
<dbReference type="GO" id="GO:0000978">
    <property type="term" value="F:RNA polymerase II cis-regulatory region sequence-specific DNA binding"/>
    <property type="evidence" value="ECO:0007669"/>
    <property type="project" value="TreeGrafter"/>
</dbReference>
<dbReference type="InterPro" id="IPR036236">
    <property type="entry name" value="Znf_C2H2_sf"/>
</dbReference>
<dbReference type="Gene3D" id="3.30.160.60">
    <property type="entry name" value="Classic Zinc Finger"/>
    <property type="match status" value="1"/>
</dbReference>
<dbReference type="PROSITE" id="PS50097">
    <property type="entry name" value="BTB"/>
    <property type="match status" value="1"/>
</dbReference>
<evidence type="ECO:0000313" key="6">
    <source>
        <dbReference type="RefSeq" id="XP_047738125.1"/>
    </source>
</evidence>
<dbReference type="RefSeq" id="XP_047738125.1">
    <property type="nucleotide sequence ID" value="XM_047882169.1"/>
</dbReference>
<evidence type="ECO:0000256" key="2">
    <source>
        <dbReference type="SAM" id="MobiDB-lite"/>
    </source>
</evidence>
<dbReference type="Proteomes" id="UP000694843">
    <property type="component" value="Unplaced"/>
</dbReference>
<dbReference type="InterPro" id="IPR013087">
    <property type="entry name" value="Znf_C2H2_type"/>
</dbReference>
<dbReference type="Gene3D" id="3.30.710.10">
    <property type="entry name" value="Potassium Channel Kv1.1, Chain A"/>
    <property type="match status" value="1"/>
</dbReference>
<dbReference type="GO" id="GO:0000981">
    <property type="term" value="F:DNA-binding transcription factor activity, RNA polymerase II-specific"/>
    <property type="evidence" value="ECO:0007669"/>
    <property type="project" value="TreeGrafter"/>
</dbReference>
<reference evidence="6" key="1">
    <citation type="submission" date="2025-08" db="UniProtKB">
        <authorList>
            <consortium name="RefSeq"/>
        </authorList>
    </citation>
    <scope>IDENTIFICATION</scope>
    <source>
        <tissue evidence="6">Whole organism</tissue>
    </source>
</reference>
<dbReference type="InterPro" id="IPR050457">
    <property type="entry name" value="ZnFinger_BTB_dom_contain"/>
</dbReference>
<sequence>MTRYVRKDHQKLKRSKMEWSDPSVAEVYENLRRIANLNNTMAEKDEELCVNWSMHQDVLASKVGEFLECKQFHDVSLYCTEDNEMIPAHKLVLSSCSDFFKNLFDRVQETNAVVVVKDVRHKTLQQILRFMYVGTVVVTATDVPEFMKAAKQFKVTGLDVDKNGVAALTSKIEDVQGKELDLSRNRTTGAFPSTTSSDSIITEDTNTITPNFMVPGQPALNPSMINHAHLSPFDSHILNTALAFRTGSQFLSNRLATPSHLAHNANLSRQSHLKSIPVDASKQLQSEKVLRDPAVINRRYSNSPEDSLHSNASLDLTKATSSISPLNRIGAVTNPLNSLASVGQATGSPNINPVSAAVLASQIQHYSQFSPQIRVSQSLLNKRSRSKSPETNDSKLLHNDGTDDDRSPHRFNDHQENSSPRNSEQSGKQNSSAGASEHYSDDESGTETKYNENLGYRAPGNGRARSVSPGPSTSTPKVTESFMQSFIAGYPRMPWNYSTAGDDIKTASDNTGTSEILAALINAKNVAEFNPALLVRQANAFPNIATTFPQLVNLPQTLASFQSSLTNSVLTSHPKSGIALNSQIPTQMMALMAEQERLRLEEKRMTEERIGNKKRRLQSSTSARFECDVCQRSYASHGNLKRHKKYECGQPPTFACPVCDCMFQHRHSMKIHYKGSHKEEYAKYGFSMVDNVSANNTNIQLTKLQCHSPSSSPPLRIVDDVPPYQPNPNVPPYQEPSSLLDIKRESLRTIADDVPPYQPMPPQEPSSLLDIKRESLRTIATAEVSVSSLPQKDLDNQFLAVQRAPPSQSSNTDNV</sequence>
<dbReference type="Pfam" id="PF00651">
    <property type="entry name" value="BTB"/>
    <property type="match status" value="1"/>
</dbReference>
<evidence type="ECO:0000259" key="4">
    <source>
        <dbReference type="PROSITE" id="PS50157"/>
    </source>
</evidence>
<dbReference type="SMART" id="SM00225">
    <property type="entry name" value="BTB"/>
    <property type="match status" value="1"/>
</dbReference>
<keyword evidence="1" id="KW-0862">Zinc</keyword>
<dbReference type="SUPFAM" id="SSF54695">
    <property type="entry name" value="POZ domain"/>
    <property type="match status" value="1"/>
</dbReference>
<keyword evidence="1" id="KW-0863">Zinc-finger</keyword>
<dbReference type="GO" id="GO:0008270">
    <property type="term" value="F:zinc ion binding"/>
    <property type="evidence" value="ECO:0007669"/>
    <property type="project" value="UniProtKB-KW"/>
</dbReference>
<feature type="region of interest" description="Disordered" evidence="2">
    <location>
        <begin position="379"/>
        <end position="477"/>
    </location>
</feature>
<evidence type="ECO:0000313" key="5">
    <source>
        <dbReference type="Proteomes" id="UP000694843"/>
    </source>
</evidence>
<dbReference type="PROSITE" id="PS50157">
    <property type="entry name" value="ZINC_FINGER_C2H2_2"/>
    <property type="match status" value="2"/>
</dbReference>
<accession>A0A979FPL5</accession>
<dbReference type="PANTHER" id="PTHR46105:SF28">
    <property type="entry name" value="ZINC FINGER PROTEIN 37-LIKE"/>
    <property type="match status" value="1"/>
</dbReference>